<feature type="non-terminal residue" evidence="2">
    <location>
        <position position="1"/>
    </location>
</feature>
<keyword evidence="1" id="KW-0472">Membrane</keyword>
<keyword evidence="1" id="KW-0812">Transmembrane</keyword>
<organism evidence="2 3">
    <name type="scientific">Porites evermanni</name>
    <dbReference type="NCBI Taxonomy" id="104178"/>
    <lineage>
        <taxon>Eukaryota</taxon>
        <taxon>Metazoa</taxon>
        <taxon>Cnidaria</taxon>
        <taxon>Anthozoa</taxon>
        <taxon>Hexacorallia</taxon>
        <taxon>Scleractinia</taxon>
        <taxon>Fungiina</taxon>
        <taxon>Poritidae</taxon>
        <taxon>Porites</taxon>
    </lineage>
</organism>
<evidence type="ECO:0000313" key="3">
    <source>
        <dbReference type="Proteomes" id="UP001159427"/>
    </source>
</evidence>
<accession>A0ABN8QYA9</accession>
<gene>
    <name evidence="2" type="ORF">PEVE_00007946</name>
</gene>
<evidence type="ECO:0000256" key="1">
    <source>
        <dbReference type="SAM" id="Phobius"/>
    </source>
</evidence>
<protein>
    <submittedName>
        <fullName evidence="2">Uncharacterized protein</fullName>
    </submittedName>
</protein>
<feature type="transmembrane region" description="Helical" evidence="1">
    <location>
        <begin position="113"/>
        <end position="139"/>
    </location>
</feature>
<proteinExistence type="predicted"/>
<evidence type="ECO:0000313" key="2">
    <source>
        <dbReference type="EMBL" id="CAH3171591.1"/>
    </source>
</evidence>
<feature type="transmembrane region" description="Helical" evidence="1">
    <location>
        <begin position="228"/>
        <end position="249"/>
    </location>
</feature>
<dbReference type="EMBL" id="CALNXI010001536">
    <property type="protein sequence ID" value="CAH3171591.1"/>
    <property type="molecule type" value="Genomic_DNA"/>
</dbReference>
<name>A0ABN8QYA9_9CNID</name>
<sequence>GKNKVATQLITRPKGLFRGKAYCVDTATLKRSTESCVCFSYKFYHLQVCQLQKYRMPITRAEIQRETNVQIENYGTKFDVRRTNVHRYTNIFIHESNPFYPYETLPVYCVSPLWFAAVGFLCSMGGAANLTAAIIGLIFDVPFLATYCQNEVVNRRSLPIVKKQKTVDNLPTLNALWEVTVEELRGIGISTDNVEIGLQVMQSGKFKLQVFHPAAFKIMDKAKGTSRFLLTGFAVAALYNIICIIVHSLI</sequence>
<keyword evidence="3" id="KW-1185">Reference proteome</keyword>
<reference evidence="2 3" key="1">
    <citation type="submission" date="2022-05" db="EMBL/GenBank/DDBJ databases">
        <authorList>
            <consortium name="Genoscope - CEA"/>
            <person name="William W."/>
        </authorList>
    </citation>
    <scope>NUCLEOTIDE SEQUENCE [LARGE SCALE GENOMIC DNA]</scope>
</reference>
<keyword evidence="1" id="KW-1133">Transmembrane helix</keyword>
<dbReference type="Proteomes" id="UP001159427">
    <property type="component" value="Unassembled WGS sequence"/>
</dbReference>
<comment type="caution">
    <text evidence="2">The sequence shown here is derived from an EMBL/GenBank/DDBJ whole genome shotgun (WGS) entry which is preliminary data.</text>
</comment>